<keyword evidence="1" id="KW-0812">Transmembrane</keyword>
<evidence type="ECO:0000313" key="2">
    <source>
        <dbReference type="EMBL" id="MDT8757554.1"/>
    </source>
</evidence>
<accession>A0ABU3N127</accession>
<feature type="transmembrane region" description="Helical" evidence="1">
    <location>
        <begin position="57"/>
        <end position="76"/>
    </location>
</feature>
<keyword evidence="1" id="KW-0472">Membrane</keyword>
<evidence type="ECO:0008006" key="3">
    <source>
        <dbReference type="Google" id="ProtNLM"/>
    </source>
</evidence>
<keyword evidence="1" id="KW-1133">Transmembrane helix</keyword>
<reference evidence="2" key="1">
    <citation type="submission" date="2022-04" db="EMBL/GenBank/DDBJ databases">
        <title>Tomato heritable bacteria conferring resistance against bacterial wilt.</title>
        <authorList>
            <person name="Yin J."/>
        </authorList>
    </citation>
    <scope>NUCLEOTIDE SEQUENCE</scope>
    <source>
        <strain evidence="2">Cra20</strain>
    </source>
</reference>
<evidence type="ECO:0000256" key="1">
    <source>
        <dbReference type="SAM" id="Phobius"/>
    </source>
</evidence>
<organism evidence="2">
    <name type="scientific">Sphingomonas psychrotolerans</name>
    <dbReference type="NCBI Taxonomy" id="1327635"/>
    <lineage>
        <taxon>Bacteria</taxon>
        <taxon>Pseudomonadati</taxon>
        <taxon>Pseudomonadota</taxon>
        <taxon>Alphaproteobacteria</taxon>
        <taxon>Sphingomonadales</taxon>
        <taxon>Sphingomonadaceae</taxon>
        <taxon>Sphingomonas</taxon>
    </lineage>
</organism>
<dbReference type="EMBL" id="JALMLT010000001">
    <property type="protein sequence ID" value="MDT8757554.1"/>
    <property type="molecule type" value="Genomic_DNA"/>
</dbReference>
<proteinExistence type="predicted"/>
<gene>
    <name evidence="2" type="ORF">MZO42_02485</name>
</gene>
<feature type="transmembrane region" description="Helical" evidence="1">
    <location>
        <begin position="33"/>
        <end position="51"/>
    </location>
</feature>
<name>A0ABU3N127_9SPHN</name>
<sequence>MALVDILKWAASISGMIAAFMVSLDLGRRLTGWGFALFVASSICWISGAFLSDDEPLWTQNLVLFCINVFGVYRYLIRKRPPRDVD</sequence>
<comment type="caution">
    <text evidence="2">The sequence shown here is derived from an EMBL/GenBank/DDBJ whole genome shotgun (WGS) entry which is preliminary data.</text>
</comment>
<protein>
    <recommendedName>
        <fullName evidence="3">PRC-barrel protein</fullName>
    </recommendedName>
</protein>